<evidence type="ECO:0000256" key="1">
    <source>
        <dbReference type="SAM" id="SignalP"/>
    </source>
</evidence>
<sequence length="231" mass="23897">MYGSAVMAAGFAASLHCAPAIASPVPLAQILRVDALGYECIRQDELEIAFAATGKGVRLPRTCLPAPCDVLTRGELGDFVIGRPTSDSEWDEYYARYAEHCRAEVTPFDEEAPAPGEFWSGLVPPADVAGTLVAAVLPGATPRGVAGPSPVLTGGQSIVGRHDDGDPADPIAHWGFVEPERPGGDPNGPPPIPPAIPLPAALWLLLTAVAVPVATRGLSRPFSGGVDQAVP</sequence>
<dbReference type="RefSeq" id="WP_111535945.1">
    <property type="nucleotide sequence ID" value="NZ_QKZL01000002.1"/>
</dbReference>
<name>A0A2W7NR23_9RHOB</name>
<evidence type="ECO:0008006" key="4">
    <source>
        <dbReference type="Google" id="ProtNLM"/>
    </source>
</evidence>
<organism evidence="2 3">
    <name type="scientific">Palleronia aestuarii</name>
    <dbReference type="NCBI Taxonomy" id="568105"/>
    <lineage>
        <taxon>Bacteria</taxon>
        <taxon>Pseudomonadati</taxon>
        <taxon>Pseudomonadota</taxon>
        <taxon>Alphaproteobacteria</taxon>
        <taxon>Rhodobacterales</taxon>
        <taxon>Roseobacteraceae</taxon>
        <taxon>Palleronia</taxon>
    </lineage>
</organism>
<feature type="chain" id="PRO_5016024543" description="Secreted protein" evidence="1">
    <location>
        <begin position="23"/>
        <end position="231"/>
    </location>
</feature>
<accession>A0A2W7NR23</accession>
<keyword evidence="3" id="KW-1185">Reference proteome</keyword>
<dbReference type="OrthoDB" id="9973911at2"/>
<dbReference type="Proteomes" id="UP000248916">
    <property type="component" value="Unassembled WGS sequence"/>
</dbReference>
<feature type="signal peptide" evidence="1">
    <location>
        <begin position="1"/>
        <end position="22"/>
    </location>
</feature>
<reference evidence="2 3" key="1">
    <citation type="submission" date="2018-06" db="EMBL/GenBank/DDBJ databases">
        <title>Genomic Encyclopedia of Archaeal and Bacterial Type Strains, Phase II (KMG-II): from individual species to whole genera.</title>
        <authorList>
            <person name="Goeker M."/>
        </authorList>
    </citation>
    <scope>NUCLEOTIDE SEQUENCE [LARGE SCALE GENOMIC DNA]</scope>
    <source>
        <strain evidence="2 3">DSM 22009</strain>
    </source>
</reference>
<evidence type="ECO:0000313" key="3">
    <source>
        <dbReference type="Proteomes" id="UP000248916"/>
    </source>
</evidence>
<gene>
    <name evidence="2" type="ORF">LX81_00773</name>
</gene>
<protein>
    <recommendedName>
        <fullName evidence="4">Secreted protein</fullName>
    </recommendedName>
</protein>
<dbReference type="AlphaFoldDB" id="A0A2W7NR23"/>
<dbReference type="EMBL" id="QKZL01000002">
    <property type="protein sequence ID" value="PZX19074.1"/>
    <property type="molecule type" value="Genomic_DNA"/>
</dbReference>
<keyword evidence="1" id="KW-0732">Signal</keyword>
<evidence type="ECO:0000313" key="2">
    <source>
        <dbReference type="EMBL" id="PZX19074.1"/>
    </source>
</evidence>
<comment type="caution">
    <text evidence="2">The sequence shown here is derived from an EMBL/GenBank/DDBJ whole genome shotgun (WGS) entry which is preliminary data.</text>
</comment>
<proteinExistence type="predicted"/>